<evidence type="ECO:0000256" key="1">
    <source>
        <dbReference type="ARBA" id="ARBA00004236"/>
    </source>
</evidence>
<keyword evidence="6" id="KW-0812">Transmembrane</keyword>
<keyword evidence="2" id="KW-1003">Cell membrane</keyword>
<keyword evidence="3" id="KW-0328">Glycosyltransferase</keyword>
<comment type="subcellular location">
    <subcellularLocation>
        <location evidence="1">Cell membrane</location>
    </subcellularLocation>
</comment>
<evidence type="ECO:0000256" key="5">
    <source>
        <dbReference type="ARBA" id="ARBA00023136"/>
    </source>
</evidence>
<evidence type="ECO:0000256" key="4">
    <source>
        <dbReference type="ARBA" id="ARBA00022679"/>
    </source>
</evidence>
<dbReference type="GO" id="GO:0016757">
    <property type="term" value="F:glycosyltransferase activity"/>
    <property type="evidence" value="ECO:0007669"/>
    <property type="project" value="UniProtKB-KW"/>
</dbReference>
<feature type="transmembrane region" description="Helical" evidence="6">
    <location>
        <begin position="6"/>
        <end position="28"/>
    </location>
</feature>
<dbReference type="SUPFAM" id="SSF53448">
    <property type="entry name" value="Nucleotide-diphospho-sugar transferases"/>
    <property type="match status" value="1"/>
</dbReference>
<feature type="transmembrane region" description="Helical" evidence="6">
    <location>
        <begin position="324"/>
        <end position="344"/>
    </location>
</feature>
<sequence length="403" mass="45041">MINIVLDIINYILVAILIGVSATWIALIKSMLRTFNESPFLDKFEKKEHGKPKVSIILPARNEEKFIGKCLDSLIKQDYDNYEIITINDSSKDSTGDIIKKYSEKFPKVVFVDAKPKPDEWIGKNWACIEGYKKASGDLLLFTDADTAHTSSVISLAVSHLLSLELDVLTVIPRMLCLDKITKITLPMISTFLHTRFSALRVNDTSKGTGYFFGSFFIIKKSTYDSVGTHESVKGELVEDGALGRKVKESGFKMRMVRGEHLVDAVWARDMHTLWNALKRLMVSFYLQNAKMAVASFFGVLFLLFMAFPILGYSIIFFNSTDSFLILFAISCIASILVYIGGILDATKGLDLKIKYSLFAPVGSFIVVCGFLAGLTQAKSKTALSWRGRTYNMKGQSQKSINV</sequence>
<keyword evidence="6" id="KW-1133">Transmembrane helix</keyword>
<dbReference type="PANTHER" id="PTHR43646:SF2">
    <property type="entry name" value="GLYCOSYLTRANSFERASE 2-LIKE DOMAIN-CONTAINING PROTEIN"/>
    <property type="match status" value="1"/>
</dbReference>
<feature type="domain" description="Glycosyltransferase 2-like" evidence="7">
    <location>
        <begin position="55"/>
        <end position="224"/>
    </location>
</feature>
<reference evidence="8" key="1">
    <citation type="journal article" date="2014" name="Genome Biol. Evol.">
        <title>Pangenome evidence for extensive interdomain horizontal transfer affecting lineage core and shell genes in uncultured planktonic thaumarchaeota and euryarchaeota.</title>
        <authorList>
            <person name="Deschamps P."/>
            <person name="Zivanovic Y."/>
            <person name="Moreira D."/>
            <person name="Rodriguez-Valera F."/>
            <person name="Lopez-Garcia P."/>
        </authorList>
    </citation>
    <scope>NUCLEOTIDE SEQUENCE</scope>
</reference>
<feature type="transmembrane region" description="Helical" evidence="6">
    <location>
        <begin position="356"/>
        <end position="375"/>
    </location>
</feature>
<keyword evidence="5 6" id="KW-0472">Membrane</keyword>
<dbReference type="EMBL" id="KF900336">
    <property type="protein sequence ID" value="AIE91390.1"/>
    <property type="molecule type" value="Genomic_DNA"/>
</dbReference>
<dbReference type="GO" id="GO:0005886">
    <property type="term" value="C:plasma membrane"/>
    <property type="evidence" value="ECO:0007669"/>
    <property type="project" value="UniProtKB-SubCell"/>
</dbReference>
<proteinExistence type="predicted"/>
<evidence type="ECO:0000313" key="8">
    <source>
        <dbReference type="EMBL" id="AIE91390.1"/>
    </source>
</evidence>
<organism evidence="8">
    <name type="scientific">uncultured marine thaumarchaeote AD1000_118_C08</name>
    <dbReference type="NCBI Taxonomy" id="1455889"/>
    <lineage>
        <taxon>Archaea</taxon>
        <taxon>Nitrososphaerota</taxon>
        <taxon>environmental samples</taxon>
    </lineage>
</organism>
<accession>A0A075FIW6</accession>
<evidence type="ECO:0000259" key="7">
    <source>
        <dbReference type="Pfam" id="PF00535"/>
    </source>
</evidence>
<gene>
    <name evidence="8" type="primary">cruC</name>
</gene>
<dbReference type="PANTHER" id="PTHR43646">
    <property type="entry name" value="GLYCOSYLTRANSFERASE"/>
    <property type="match status" value="1"/>
</dbReference>
<dbReference type="AlphaFoldDB" id="A0A075FIW6"/>
<evidence type="ECO:0000256" key="6">
    <source>
        <dbReference type="SAM" id="Phobius"/>
    </source>
</evidence>
<feature type="transmembrane region" description="Helical" evidence="6">
    <location>
        <begin position="292"/>
        <end position="318"/>
    </location>
</feature>
<dbReference type="InterPro" id="IPR029044">
    <property type="entry name" value="Nucleotide-diphossugar_trans"/>
</dbReference>
<protein>
    <submittedName>
        <fullName evidence="8">Glycosyl transferase family protein (CruC)</fullName>
    </submittedName>
</protein>
<dbReference type="InterPro" id="IPR001173">
    <property type="entry name" value="Glyco_trans_2-like"/>
</dbReference>
<evidence type="ECO:0000256" key="3">
    <source>
        <dbReference type="ARBA" id="ARBA00022676"/>
    </source>
</evidence>
<evidence type="ECO:0000256" key="2">
    <source>
        <dbReference type="ARBA" id="ARBA00022475"/>
    </source>
</evidence>
<keyword evidence="4 8" id="KW-0808">Transferase</keyword>
<dbReference type="Pfam" id="PF00535">
    <property type="entry name" value="Glycos_transf_2"/>
    <property type="match status" value="1"/>
</dbReference>
<name>A0A075FIW6_9ARCH</name>
<dbReference type="Gene3D" id="3.90.550.10">
    <property type="entry name" value="Spore Coat Polysaccharide Biosynthesis Protein SpsA, Chain A"/>
    <property type="match status" value="1"/>
</dbReference>
<dbReference type="CDD" id="cd00761">
    <property type="entry name" value="Glyco_tranf_GTA_type"/>
    <property type="match status" value="1"/>
</dbReference>